<evidence type="ECO:0000256" key="1">
    <source>
        <dbReference type="SAM" id="Coils"/>
    </source>
</evidence>
<feature type="coiled-coil region" evidence="1">
    <location>
        <begin position="131"/>
        <end position="179"/>
    </location>
</feature>
<feature type="region of interest" description="Disordered" evidence="2">
    <location>
        <begin position="729"/>
        <end position="760"/>
    </location>
</feature>
<protein>
    <submittedName>
        <fullName evidence="3">Uncharacterized protein</fullName>
    </submittedName>
</protein>
<reference evidence="3" key="1">
    <citation type="submission" date="2015-07" db="EMBL/GenBank/DDBJ databases">
        <title>Adaptation to a free-living lifestyle via gene acquisitions in the diplomonad Trepomonas sp. PC1.</title>
        <authorList>
            <person name="Xu F."/>
            <person name="Jerlstrom-Hultqvist J."/>
            <person name="Kolisko M."/>
            <person name="Simpson A.G.B."/>
            <person name="Roger A.J."/>
            <person name="Svard S.G."/>
            <person name="Andersson J.O."/>
        </authorList>
    </citation>
    <scope>NUCLEOTIDE SEQUENCE</scope>
    <source>
        <strain evidence="3">PC1</strain>
    </source>
</reference>
<organism evidence="3">
    <name type="scientific">Trepomonas sp. PC1</name>
    <dbReference type="NCBI Taxonomy" id="1076344"/>
    <lineage>
        <taxon>Eukaryota</taxon>
        <taxon>Metamonada</taxon>
        <taxon>Diplomonadida</taxon>
        <taxon>Hexamitidae</taxon>
        <taxon>Hexamitinae</taxon>
        <taxon>Trepomonas</taxon>
    </lineage>
</organism>
<accession>A0A146KAJ5</accession>
<name>A0A146KAJ5_9EUKA</name>
<dbReference type="EMBL" id="GDID01002756">
    <property type="protein sequence ID" value="JAP93850.1"/>
    <property type="molecule type" value="Transcribed_RNA"/>
</dbReference>
<gene>
    <name evidence="3" type="ORF">TPC1_13699</name>
</gene>
<feature type="coiled-coil region" evidence="1">
    <location>
        <begin position="54"/>
        <end position="98"/>
    </location>
</feature>
<feature type="region of interest" description="Disordered" evidence="2">
    <location>
        <begin position="1015"/>
        <end position="1035"/>
    </location>
</feature>
<feature type="compositionally biased region" description="Polar residues" evidence="2">
    <location>
        <begin position="1017"/>
        <end position="1028"/>
    </location>
</feature>
<proteinExistence type="predicted"/>
<keyword evidence="1" id="KW-0175">Coiled coil</keyword>
<feature type="compositionally biased region" description="Polar residues" evidence="2">
    <location>
        <begin position="729"/>
        <end position="754"/>
    </location>
</feature>
<sequence>MVNVAFDGFLQQLQQNKQNLNLQQIISGLVEAKNYYISRIVKKTQYQLAQEKAIKSMDAQVQILKNESEKSKKETILFKQERDEIQRKYNQAEDYSKRLTSSNELTNYQYLQQKIDNEKLMGQIRNVLWAKEQADQKVEDLKGRMTRMANLLDQAKQKLKGQLLEIEGLKNQMDQVFREKNNIFMQLNSKEAIVHELQQDKRMMASQIETLISKNTLSQQMISQLEMKKITDNNDAERIQKAMGQLIKLSTAEYSDELSKTLKIDKEEVQNLQLIMTKISVAKNMDQLQQIIDPKKKVLTNAAVQTKQTAFVQKTQKPAKMQSFVRTETNYDQVKERVLQHKLQHQMPDSIILDSADLSADLSVYDDEHELITLETGDIRYQSSTNAYEKLFGVDNSRVEIRVFQFLENFNPNMSKLIELGKAMTIILQRLEPDLQQQYKQKFCQNVTNTVFMQSKTIIKLVKDVLKAKITKNDLISRLSTFFSEIESNVMNNQQVIALFNGYFYEQQLGYIQLPNTYLNFVRKQLVEILNPQVSKNTMSNQVLSPRNKSENKSANLVSNIISNMQLPAILGSINQGLSLADAVGKSGQKSQTDTPPPESFKIASAKNFQNKPQKINHFAGFATIKEDSISHNVDQHYLAHQQMLQEKIENQINDAQQYLIKSNAIQNTPRNQIRQSETSEVRPNNQFEQTKILESENEDSSELGSDMLNQYYEASATNQAHSKIEANTEQQITNSSDKQQKNSEQTVENNSFGQIKVPDGQELELLNSLLQETKQMKNTTPTNAFTSQTVRKINKETEPQSKAEQILIEKEVRKQDQETQTVSQNSSFAHSNLASANTENDIFSLTKPEISFATITYQEMQNDPEKVIQLIDQIKEELDKDKIFKEYEARSEEKHFVSAEAQTETTGSDKAVQSEEARFDQQKNSIVQNLANVFKTKQMDKFDPTEEIAEIERDHDSKQEKKEIVMKVNPKLEQYTQSKLSQQQRHDQAVVEQGKLLESVLEQNQILEKEIKQKSKLQIEQQNSQSPKPDISMRRMENTPQANKIDIKNQNIQKYHQQKGQKVLRGFYMSSRYFNLESNQVKIVQQDNAKLETQFIDPINIKNIVCEIKQSFIEHHPHYGQYFELQNNLDEAPELLKFTALHQKDKIYLKYLPDHVNQNLTSPCIVKAYEFKELKQLQQSTYDAFEAEFCNTVNTKSGQTLLPGANQRIILVRLSCLGKEPSIFRYLFKQFKFNPRYQQFAGMKYIEMPFTNVTFRSITFVKQLVREIVNARTSATCSFLLQEVTKSDATQTMQTRYRQVAGSVGKGEFESFAAFTIQFLTQKYGQQSLVMQVLFNLVANLAYYQYEDAELYLACRLLFDDLENDYQQLFFEMRRVLGLQQYNLENIEMVSVATLEPLIQEIFQGFDTQRQQIFMNQLSQILYTRTIEKVAPKVMLFSEVASIFLFQYGVYRRQVWGQFQIIYNHLLQHKIGDQELHLSKSKMLTNSASGLETKDNLSAAKFSVLCELLIPQWNMQTVQEVFFAFQTKNISFQNLQELFKSFQLARFVKIDKDLIKSAASTENVERTMQLLELFKILNPVAEKMKLMFQVKGKQEVSMQIGNLIEVIKSDLSIFDTQKAIQNIFAVIEVFCKNMVKKREDVVMAIVTGAVTSMTLFG</sequence>
<evidence type="ECO:0000256" key="2">
    <source>
        <dbReference type="SAM" id="MobiDB-lite"/>
    </source>
</evidence>
<evidence type="ECO:0000313" key="3">
    <source>
        <dbReference type="EMBL" id="JAP93850.1"/>
    </source>
</evidence>